<protein>
    <submittedName>
        <fullName evidence="2">Uncharacterized protein</fullName>
    </submittedName>
</protein>
<reference evidence="2 3" key="2">
    <citation type="submission" date="2007-10" db="EMBL/GenBank/DDBJ databases">
        <authorList>
            <person name="Myers G.S."/>
        </authorList>
    </citation>
    <scope>NUCLEOTIDE SEQUENCE [LARGE SCALE GENOMIC DNA]</scope>
</reference>
<comment type="caution">
    <text evidence="2">The sequence shown here is derived from an EMBL/GenBank/DDBJ whole genome shotgun (WGS) entry which is preliminary data.</text>
</comment>
<name>A8PQ34_9COXI</name>
<dbReference type="Proteomes" id="UP000054075">
    <property type="component" value="Unassembled WGS sequence"/>
</dbReference>
<keyword evidence="3" id="KW-1185">Reference proteome</keyword>
<dbReference type="EMBL" id="AAQJ02000002">
    <property type="protein sequence ID" value="EDP45654.1"/>
    <property type="molecule type" value="Genomic_DNA"/>
</dbReference>
<organism evidence="2 3">
    <name type="scientific">Rickettsiella grylli</name>
    <dbReference type="NCBI Taxonomy" id="59196"/>
    <lineage>
        <taxon>Bacteria</taxon>
        <taxon>Pseudomonadati</taxon>
        <taxon>Pseudomonadota</taxon>
        <taxon>Gammaproteobacteria</taxon>
        <taxon>Legionellales</taxon>
        <taxon>Coxiellaceae</taxon>
        <taxon>Rickettsiella</taxon>
    </lineage>
</organism>
<sequence>MLALPQPIRYQIVAQYRDNMMLINILDQGLYFIRSAYQIFTIPTLMNGFSQEDAAIIKYIVNSENHNLK</sequence>
<dbReference type="OrthoDB" id="5660095at2"/>
<evidence type="ECO:0000313" key="1">
    <source>
        <dbReference type="EMBL" id="EDP45654.1"/>
    </source>
</evidence>
<evidence type="ECO:0000313" key="2">
    <source>
        <dbReference type="EMBL" id="EDP45722.1"/>
    </source>
</evidence>
<accession>A8PQ34</accession>
<dbReference type="AlphaFoldDB" id="A8PQ34"/>
<dbReference type="EMBL" id="AAQJ02000001">
    <property type="protein sequence ID" value="EDP45722.1"/>
    <property type="molecule type" value="Genomic_DNA"/>
</dbReference>
<gene>
    <name evidence="2" type="ORF">RICGR_1421</name>
    <name evidence="1" type="ORF">RICGR_1564</name>
</gene>
<dbReference type="RefSeq" id="WP_006034710.1">
    <property type="nucleotide sequence ID" value="NZ_AAQJ02000001.1"/>
</dbReference>
<reference evidence="2 3" key="1">
    <citation type="submission" date="2006-04" db="EMBL/GenBank/DDBJ databases">
        <authorList>
            <person name="Seshadri R."/>
            <person name="Federici B.A."/>
        </authorList>
    </citation>
    <scope>NUCLEOTIDE SEQUENCE [LARGE SCALE GENOMIC DNA]</scope>
</reference>
<proteinExistence type="predicted"/>
<evidence type="ECO:0000313" key="3">
    <source>
        <dbReference type="Proteomes" id="UP000054075"/>
    </source>
</evidence>